<evidence type="ECO:0000259" key="1">
    <source>
        <dbReference type="PROSITE" id="PS51502"/>
    </source>
</evidence>
<keyword evidence="3" id="KW-1185">Reference proteome</keyword>
<name>A0A6F8YYR1_9ACTN</name>
<reference evidence="2 3" key="1">
    <citation type="submission" date="2020-03" db="EMBL/GenBank/DDBJ databases">
        <title>Whole genome shotgun sequence of Phytohabitans suffuscus NBRC 105367.</title>
        <authorList>
            <person name="Komaki H."/>
            <person name="Tamura T."/>
        </authorList>
    </citation>
    <scope>NUCLEOTIDE SEQUENCE [LARGE SCALE GENOMIC DNA]</scope>
    <source>
        <strain evidence="2 3">NBRC 105367</strain>
    </source>
</reference>
<protein>
    <recommendedName>
        <fullName evidence="1">Stress-response A/B barrel domain-containing protein</fullName>
    </recommendedName>
</protein>
<dbReference type="SMART" id="SM00886">
    <property type="entry name" value="Dabb"/>
    <property type="match status" value="1"/>
</dbReference>
<dbReference type="InterPro" id="IPR013097">
    <property type="entry name" value="Dabb"/>
</dbReference>
<dbReference type="KEGG" id="psuu:Psuf_086330"/>
<dbReference type="Gene3D" id="3.30.70.100">
    <property type="match status" value="1"/>
</dbReference>
<proteinExistence type="predicted"/>
<gene>
    <name evidence="2" type="ORF">Psuf_086330</name>
</gene>
<feature type="domain" description="Stress-response A/B barrel" evidence="1">
    <location>
        <begin position="2"/>
        <end position="92"/>
    </location>
</feature>
<dbReference type="Proteomes" id="UP000503011">
    <property type="component" value="Chromosome"/>
</dbReference>
<dbReference type="RefSeq" id="WP_269476379.1">
    <property type="nucleotide sequence ID" value="NZ_AP022871.1"/>
</dbReference>
<sequence>MIDHVIMFRAEGLPPETERTLMARLGELATIPGVVGFALGKNFGERSRGFDYCLRVTLRDRAALEEYEEHPVHLAVRAYNRSVTTEHICVDFEWTPSTVEGGAR</sequence>
<dbReference type="InterPro" id="IPR011008">
    <property type="entry name" value="Dimeric_a/b-barrel"/>
</dbReference>
<evidence type="ECO:0000313" key="3">
    <source>
        <dbReference type="Proteomes" id="UP000503011"/>
    </source>
</evidence>
<reference evidence="2 3" key="2">
    <citation type="submission" date="2020-03" db="EMBL/GenBank/DDBJ databases">
        <authorList>
            <person name="Ichikawa N."/>
            <person name="Kimura A."/>
            <person name="Kitahashi Y."/>
            <person name="Uohara A."/>
        </authorList>
    </citation>
    <scope>NUCLEOTIDE SEQUENCE [LARGE SCALE GENOMIC DNA]</scope>
    <source>
        <strain evidence="2 3">NBRC 105367</strain>
    </source>
</reference>
<dbReference type="EMBL" id="AP022871">
    <property type="protein sequence ID" value="BCB91320.1"/>
    <property type="molecule type" value="Genomic_DNA"/>
</dbReference>
<dbReference type="PROSITE" id="PS51502">
    <property type="entry name" value="S_R_A_B_BARREL"/>
    <property type="match status" value="1"/>
</dbReference>
<evidence type="ECO:0000313" key="2">
    <source>
        <dbReference type="EMBL" id="BCB91320.1"/>
    </source>
</evidence>
<organism evidence="2 3">
    <name type="scientific">Phytohabitans suffuscus</name>
    <dbReference type="NCBI Taxonomy" id="624315"/>
    <lineage>
        <taxon>Bacteria</taxon>
        <taxon>Bacillati</taxon>
        <taxon>Actinomycetota</taxon>
        <taxon>Actinomycetes</taxon>
        <taxon>Micromonosporales</taxon>
        <taxon>Micromonosporaceae</taxon>
    </lineage>
</organism>
<accession>A0A6F8YYR1</accession>
<dbReference type="SUPFAM" id="SSF54909">
    <property type="entry name" value="Dimeric alpha+beta barrel"/>
    <property type="match status" value="1"/>
</dbReference>
<dbReference type="AlphaFoldDB" id="A0A6F8YYR1"/>
<dbReference type="Pfam" id="PF07876">
    <property type="entry name" value="Dabb"/>
    <property type="match status" value="1"/>
</dbReference>